<reference evidence="3" key="1">
    <citation type="journal article" date="2021" name="PeerJ">
        <title>Extensive microbial diversity within the chicken gut microbiome revealed by metagenomics and culture.</title>
        <authorList>
            <person name="Gilroy R."/>
            <person name="Ravi A."/>
            <person name="Getino M."/>
            <person name="Pursley I."/>
            <person name="Horton D.L."/>
            <person name="Alikhan N.F."/>
            <person name="Baker D."/>
            <person name="Gharbi K."/>
            <person name="Hall N."/>
            <person name="Watson M."/>
            <person name="Adriaenssens E.M."/>
            <person name="Foster-Nyarko E."/>
            <person name="Jarju S."/>
            <person name="Secka A."/>
            <person name="Antonio M."/>
            <person name="Oren A."/>
            <person name="Chaudhuri R.R."/>
            <person name="La Ragione R."/>
            <person name="Hildebrand F."/>
            <person name="Pallen M.J."/>
        </authorList>
    </citation>
    <scope>NUCLEOTIDE SEQUENCE</scope>
    <source>
        <strain evidence="3">CHK188-5543</strain>
    </source>
</reference>
<evidence type="ECO:0000313" key="3">
    <source>
        <dbReference type="EMBL" id="HIX65075.1"/>
    </source>
</evidence>
<accession>A0A9D1WS82</accession>
<evidence type="ECO:0000256" key="1">
    <source>
        <dbReference type="SAM" id="MobiDB-lite"/>
    </source>
</evidence>
<feature type="chain" id="PRO_5038483684" description="YARHG domain-containing protein" evidence="2">
    <location>
        <begin position="24"/>
        <end position="413"/>
    </location>
</feature>
<evidence type="ECO:0000313" key="4">
    <source>
        <dbReference type="Proteomes" id="UP000886800"/>
    </source>
</evidence>
<feature type="signal peptide" evidence="2">
    <location>
        <begin position="1"/>
        <end position="23"/>
    </location>
</feature>
<dbReference type="AlphaFoldDB" id="A0A9D1WS82"/>
<comment type="caution">
    <text evidence="3">The sequence shown here is derived from an EMBL/GenBank/DDBJ whole genome shotgun (WGS) entry which is preliminary data.</text>
</comment>
<gene>
    <name evidence="3" type="ORF">H9736_02380</name>
</gene>
<protein>
    <recommendedName>
        <fullName evidence="5">YARHG domain-containing protein</fullName>
    </recommendedName>
</protein>
<sequence length="413" mass="44612">MKVGLGRAFARVLAGALALALCAGCGQRGEEPAESAPAAPAAASAATEPEENAPAASAAASAATEPEENTPAVSAAASVAAQPVESAPAASAAAPAVPSEEWLGSLVRALECSGLSGYSWEGYRQIDRVGLAQFTFYWMQQEGLAQVDENGFCTLPAQEFEAQAARWVEGLPEGWLREGFNWYQPEEDAYRCNDVLRYDRGRNHLVDCTQQPDGTLEVTYTVDSWYGAGPERENRLTLAPHGEGYYLVGQESVYLDQVDWCAAMNLVGVDYDFEDPSQLTNDQLTRFACWVVESDGLTQGLELETDGEGATLLPVEVLEQALALRLGEGYQFDPTAIEGYDQATGTVPVSWGYGGARFPGERERTQEGEVLTLVVDYYADPSEQQVASTRFYRLWQGQPGQWKLLAAGPYTGE</sequence>
<dbReference type="EMBL" id="DXES01000049">
    <property type="protein sequence ID" value="HIX65075.1"/>
    <property type="molecule type" value="Genomic_DNA"/>
</dbReference>
<organism evidence="3 4">
    <name type="scientific">Candidatus Anaerotruncus excrementipullorum</name>
    <dbReference type="NCBI Taxonomy" id="2838465"/>
    <lineage>
        <taxon>Bacteria</taxon>
        <taxon>Bacillati</taxon>
        <taxon>Bacillota</taxon>
        <taxon>Clostridia</taxon>
        <taxon>Eubacteriales</taxon>
        <taxon>Oscillospiraceae</taxon>
        <taxon>Anaerotruncus</taxon>
    </lineage>
</organism>
<evidence type="ECO:0000256" key="2">
    <source>
        <dbReference type="SAM" id="SignalP"/>
    </source>
</evidence>
<reference evidence="3" key="2">
    <citation type="submission" date="2021-04" db="EMBL/GenBank/DDBJ databases">
        <authorList>
            <person name="Gilroy R."/>
        </authorList>
    </citation>
    <scope>NUCLEOTIDE SEQUENCE</scope>
    <source>
        <strain evidence="3">CHK188-5543</strain>
    </source>
</reference>
<feature type="region of interest" description="Disordered" evidence="1">
    <location>
        <begin position="30"/>
        <end position="77"/>
    </location>
</feature>
<evidence type="ECO:0008006" key="5">
    <source>
        <dbReference type="Google" id="ProtNLM"/>
    </source>
</evidence>
<proteinExistence type="predicted"/>
<feature type="compositionally biased region" description="Low complexity" evidence="1">
    <location>
        <begin position="34"/>
        <end position="77"/>
    </location>
</feature>
<keyword evidence="2" id="KW-0732">Signal</keyword>
<name>A0A9D1WS82_9FIRM</name>
<dbReference type="Proteomes" id="UP000886800">
    <property type="component" value="Unassembled WGS sequence"/>
</dbReference>